<dbReference type="PROSITE" id="PS51379">
    <property type="entry name" value="4FE4S_FER_2"/>
    <property type="match status" value="2"/>
</dbReference>
<proteinExistence type="predicted"/>
<dbReference type="EMBL" id="CP003117">
    <property type="protein sequence ID" value="AET65616.1"/>
    <property type="molecule type" value="Genomic_DNA"/>
</dbReference>
<keyword evidence="3" id="KW-0408">Iron</keyword>
<keyword evidence="7" id="KW-1185">Reference proteome</keyword>
<dbReference type="InterPro" id="IPR017900">
    <property type="entry name" value="4Fe4S_Fe_S_CS"/>
</dbReference>
<sequence length="121" mass="12635">MFACSRINAGRASPDRSAIKVKTQGGLEGDFAVVVCRACTDPPCARACPTGALVRREGGGVLLNRELCQGCGACAEACLIRAISQDDEGQTVCCKHCGACVAFCPHGVLEMEEVEEWTGGL</sequence>
<keyword evidence="2" id="KW-0479">Metal-binding</keyword>
<dbReference type="Pfam" id="PF13247">
    <property type="entry name" value="Fer4_11"/>
    <property type="match status" value="1"/>
</dbReference>
<evidence type="ECO:0000313" key="7">
    <source>
        <dbReference type="Proteomes" id="UP000005877"/>
    </source>
</evidence>
<keyword evidence="4" id="KW-0411">Iron-sulfur</keyword>
<organism evidence="6 7">
    <name type="scientific">Methanothrix harundinacea (strain 6Ac)</name>
    <name type="common">Methanosaeta harundinacea</name>
    <dbReference type="NCBI Taxonomy" id="1110509"/>
    <lineage>
        <taxon>Archaea</taxon>
        <taxon>Methanobacteriati</taxon>
        <taxon>Methanobacteriota</taxon>
        <taxon>Stenosarchaea group</taxon>
        <taxon>Methanomicrobia</taxon>
        <taxon>Methanotrichales</taxon>
        <taxon>Methanotrichaceae</taxon>
        <taxon>Methanothrix</taxon>
    </lineage>
</organism>
<dbReference type="Gene3D" id="3.30.70.20">
    <property type="match status" value="2"/>
</dbReference>
<dbReference type="KEGG" id="mhi:Mhar_2264"/>
<dbReference type="SUPFAM" id="SSF54862">
    <property type="entry name" value="4Fe-4S ferredoxins"/>
    <property type="match status" value="1"/>
</dbReference>
<protein>
    <submittedName>
        <fullName evidence="6">4Fe-4S ferredoxin, iron-sulfur binding domain protein</fullName>
    </submittedName>
</protein>
<dbReference type="PROSITE" id="PS00198">
    <property type="entry name" value="4FE4S_FER_1"/>
    <property type="match status" value="1"/>
</dbReference>
<evidence type="ECO:0000256" key="4">
    <source>
        <dbReference type="ARBA" id="ARBA00023014"/>
    </source>
</evidence>
<evidence type="ECO:0000256" key="1">
    <source>
        <dbReference type="ARBA" id="ARBA00022485"/>
    </source>
</evidence>
<dbReference type="OrthoDB" id="2837at2157"/>
<gene>
    <name evidence="6" type="ordered locus">Mhar_2264</name>
</gene>
<feature type="domain" description="4Fe-4S ferredoxin-type" evidence="5">
    <location>
        <begin position="59"/>
        <end position="88"/>
    </location>
</feature>
<evidence type="ECO:0000256" key="3">
    <source>
        <dbReference type="ARBA" id="ARBA00023004"/>
    </source>
</evidence>
<dbReference type="PANTHER" id="PTHR42859">
    <property type="entry name" value="OXIDOREDUCTASE"/>
    <property type="match status" value="1"/>
</dbReference>
<keyword evidence="1" id="KW-0004">4Fe-4S</keyword>
<dbReference type="Proteomes" id="UP000005877">
    <property type="component" value="Chromosome"/>
</dbReference>
<accession>G7WRF5</accession>
<dbReference type="HOGENOM" id="CLU_043374_3_2_2"/>
<dbReference type="PATRIC" id="fig|1110509.7.peg.2505"/>
<dbReference type="InterPro" id="IPR017896">
    <property type="entry name" value="4Fe4S_Fe-S-bd"/>
</dbReference>
<name>G7WRF5_METH6</name>
<dbReference type="GO" id="GO:0016491">
    <property type="term" value="F:oxidoreductase activity"/>
    <property type="evidence" value="ECO:0007669"/>
    <property type="project" value="UniProtKB-ARBA"/>
</dbReference>
<dbReference type="STRING" id="1110509.Mhar_2264"/>
<evidence type="ECO:0000259" key="5">
    <source>
        <dbReference type="PROSITE" id="PS51379"/>
    </source>
</evidence>
<dbReference type="PANTHER" id="PTHR42859:SF15">
    <property type="entry name" value="IRON-SULFUR CLUSTER BINDING PROTEIN"/>
    <property type="match status" value="1"/>
</dbReference>
<dbReference type="InterPro" id="IPR050294">
    <property type="entry name" value="RnfB_subfamily"/>
</dbReference>
<dbReference type="GO" id="GO:0051539">
    <property type="term" value="F:4 iron, 4 sulfur cluster binding"/>
    <property type="evidence" value="ECO:0007669"/>
    <property type="project" value="UniProtKB-KW"/>
</dbReference>
<dbReference type="GO" id="GO:0046872">
    <property type="term" value="F:metal ion binding"/>
    <property type="evidence" value="ECO:0007669"/>
    <property type="project" value="UniProtKB-KW"/>
</dbReference>
<dbReference type="AlphaFoldDB" id="G7WRF5"/>
<reference evidence="6 7" key="1">
    <citation type="journal article" date="2012" name="PLoS ONE">
        <title>The genome characteristics and predicted function of methyl-group oxidation pathway in the obligate aceticlastic methanogens, Methanosaeta spp.</title>
        <authorList>
            <person name="Zhu J."/>
            <person name="Zheng H."/>
            <person name="Ai G."/>
            <person name="Zhang G."/>
            <person name="Liu D."/>
            <person name="Liu X."/>
            <person name="Dong X."/>
        </authorList>
    </citation>
    <scope>NUCLEOTIDE SEQUENCE [LARGE SCALE GENOMIC DNA]</scope>
    <source>
        <strain evidence="6 7">6Ac</strain>
    </source>
</reference>
<feature type="domain" description="4Fe-4S ferredoxin-type" evidence="5">
    <location>
        <begin position="94"/>
        <end position="114"/>
    </location>
</feature>
<evidence type="ECO:0000313" key="6">
    <source>
        <dbReference type="EMBL" id="AET65616.1"/>
    </source>
</evidence>
<evidence type="ECO:0000256" key="2">
    <source>
        <dbReference type="ARBA" id="ARBA00022723"/>
    </source>
</evidence>